<evidence type="ECO:0000313" key="2">
    <source>
        <dbReference type="Proteomes" id="UP001203207"/>
    </source>
</evidence>
<protein>
    <submittedName>
        <fullName evidence="1">Uncharacterized protein</fullName>
    </submittedName>
</protein>
<reference evidence="1" key="2">
    <citation type="submission" date="2022-02" db="EMBL/GenBank/DDBJ databases">
        <authorList>
            <person name="Elcheninov A.G."/>
            <person name="Sorokin D.Y."/>
            <person name="Kublanov I.V."/>
        </authorList>
    </citation>
    <scope>NUCLEOTIDE SEQUENCE</scope>
    <source>
        <strain evidence="1">AArc-St2</strain>
    </source>
</reference>
<evidence type="ECO:0000313" key="1">
    <source>
        <dbReference type="EMBL" id="MCL9817799.1"/>
    </source>
</evidence>
<sequence length="163" mass="19119">MIFLANRDSLRNKRVHRRIANRFQTDATFDSVQLRVATHREPGPYRVVVETDPRVLLSESKYPTKIVRLEIGFDVEGSATHDFYWFNWVEPERNLLFGWHQDTDHPEHGEVHFQINQPDVEVFRKRAEFLNKHPMAVVESRLAQLPDIVRTVGCKDGPPFDLD</sequence>
<reference evidence="1" key="1">
    <citation type="journal article" date="2022" name="Syst. Appl. Microbiol.">
        <title>Natronocalculus amylovorans gen. nov., sp. nov., and Natranaeroarchaeum aerophilus sp. nov., dominant culturable amylolytic natronoarchaea from hypersaline soda lakes in southwestern Siberia.</title>
        <authorList>
            <person name="Sorokin D.Y."/>
            <person name="Elcheninov A.G."/>
            <person name="Khizhniak T.V."/>
            <person name="Koenen M."/>
            <person name="Bale N.J."/>
            <person name="Damste J.S.S."/>
            <person name="Kublanov I.V."/>
        </authorList>
    </citation>
    <scope>NUCLEOTIDE SEQUENCE</scope>
    <source>
        <strain evidence="1">AArc-St2</strain>
    </source>
</reference>
<gene>
    <name evidence="1" type="ORF">AArcSt2_12690</name>
</gene>
<keyword evidence="2" id="KW-1185">Reference proteome</keyword>
<accession>A0AAE3KCC9</accession>
<proteinExistence type="predicted"/>
<dbReference type="RefSeq" id="WP_250585158.1">
    <property type="nucleotide sequence ID" value="NZ_JAKRVX010000005.1"/>
</dbReference>
<comment type="caution">
    <text evidence="1">The sequence shown here is derived from an EMBL/GenBank/DDBJ whole genome shotgun (WGS) entry which is preliminary data.</text>
</comment>
<organism evidence="1 2">
    <name type="scientific">Natronocalculus amylovorans</name>
    <dbReference type="NCBI Taxonomy" id="2917812"/>
    <lineage>
        <taxon>Archaea</taxon>
        <taxon>Methanobacteriati</taxon>
        <taxon>Methanobacteriota</taxon>
        <taxon>Stenosarchaea group</taxon>
        <taxon>Halobacteria</taxon>
        <taxon>Halobacteriales</taxon>
        <taxon>Haloferacaceae</taxon>
        <taxon>Natronocalculus</taxon>
    </lineage>
</organism>
<dbReference type="AlphaFoldDB" id="A0AAE3KCC9"/>
<name>A0AAE3KCC9_9EURY</name>
<dbReference type="EMBL" id="JAKRVX010000005">
    <property type="protein sequence ID" value="MCL9817799.1"/>
    <property type="molecule type" value="Genomic_DNA"/>
</dbReference>
<dbReference type="Proteomes" id="UP001203207">
    <property type="component" value="Unassembled WGS sequence"/>
</dbReference>